<keyword evidence="3" id="KW-0677">Repeat</keyword>
<dbReference type="EMBL" id="NKQK01000019">
    <property type="protein sequence ID" value="PSS02536.1"/>
    <property type="molecule type" value="Genomic_DNA"/>
</dbReference>
<evidence type="ECO:0000256" key="4">
    <source>
        <dbReference type="ARBA" id="ARBA00022821"/>
    </source>
</evidence>
<feature type="domain" description="Disease resistance protein At4g27190-like leucine-rich repeats" evidence="7">
    <location>
        <begin position="1197"/>
        <end position="1318"/>
    </location>
</feature>
<dbReference type="Gramene" id="PSS02536">
    <property type="protein sequence ID" value="PSS02536"/>
    <property type="gene ID" value="CEY00_Acc33004"/>
</dbReference>
<comment type="similarity">
    <text evidence="1">Belongs to the disease resistance NB-LRR family.</text>
</comment>
<evidence type="ECO:0000256" key="2">
    <source>
        <dbReference type="ARBA" id="ARBA00022614"/>
    </source>
</evidence>
<feature type="domain" description="Disease resistance protein At4g27190-like leucine-rich repeats" evidence="7">
    <location>
        <begin position="704"/>
        <end position="778"/>
    </location>
</feature>
<organism evidence="8 9">
    <name type="scientific">Actinidia chinensis var. chinensis</name>
    <name type="common">Chinese soft-hair kiwi</name>
    <dbReference type="NCBI Taxonomy" id="1590841"/>
    <lineage>
        <taxon>Eukaryota</taxon>
        <taxon>Viridiplantae</taxon>
        <taxon>Streptophyta</taxon>
        <taxon>Embryophyta</taxon>
        <taxon>Tracheophyta</taxon>
        <taxon>Spermatophyta</taxon>
        <taxon>Magnoliopsida</taxon>
        <taxon>eudicotyledons</taxon>
        <taxon>Gunneridae</taxon>
        <taxon>Pentapetalae</taxon>
        <taxon>asterids</taxon>
        <taxon>Ericales</taxon>
        <taxon>Actinidiaceae</taxon>
        <taxon>Actinidia</taxon>
    </lineage>
</organism>
<feature type="domain" description="Disease resistance protein At4g27190-like leucine-rich repeats" evidence="7">
    <location>
        <begin position="849"/>
        <end position="957"/>
    </location>
</feature>
<dbReference type="InterPro" id="IPR057135">
    <property type="entry name" value="At4g27190-like_LRR"/>
</dbReference>
<dbReference type="SUPFAM" id="SSF52058">
    <property type="entry name" value="L domain-like"/>
    <property type="match status" value="1"/>
</dbReference>
<keyword evidence="5" id="KW-0067">ATP-binding</keyword>
<dbReference type="PRINTS" id="PR00364">
    <property type="entry name" value="DISEASERSIST"/>
</dbReference>
<dbReference type="Proteomes" id="UP000241394">
    <property type="component" value="Chromosome LG19"/>
</dbReference>
<dbReference type="InterPro" id="IPR042197">
    <property type="entry name" value="Apaf_helical"/>
</dbReference>
<dbReference type="OrthoDB" id="1579323at2759"/>
<feature type="domain" description="Disease resistance protein At4g27190-like leucine-rich repeats" evidence="7">
    <location>
        <begin position="1021"/>
        <end position="1129"/>
    </location>
</feature>
<evidence type="ECO:0000313" key="8">
    <source>
        <dbReference type="EMBL" id="PSS02536.1"/>
    </source>
</evidence>
<reference evidence="9" key="2">
    <citation type="journal article" date="2018" name="BMC Genomics">
        <title>A manually annotated Actinidia chinensis var. chinensis (kiwifruit) genome highlights the challenges associated with draft genomes and gene prediction in plants.</title>
        <authorList>
            <person name="Pilkington S.M."/>
            <person name="Crowhurst R."/>
            <person name="Hilario E."/>
            <person name="Nardozza S."/>
            <person name="Fraser L."/>
            <person name="Peng Y."/>
            <person name="Gunaseelan K."/>
            <person name="Simpson R."/>
            <person name="Tahir J."/>
            <person name="Deroles S.C."/>
            <person name="Templeton K."/>
            <person name="Luo Z."/>
            <person name="Davy M."/>
            <person name="Cheng C."/>
            <person name="McNeilage M."/>
            <person name="Scaglione D."/>
            <person name="Liu Y."/>
            <person name="Zhang Q."/>
            <person name="Datson P."/>
            <person name="De Silva N."/>
            <person name="Gardiner S.E."/>
            <person name="Bassett H."/>
            <person name="Chagne D."/>
            <person name="McCallum J."/>
            <person name="Dzierzon H."/>
            <person name="Deng C."/>
            <person name="Wang Y.Y."/>
            <person name="Barron L."/>
            <person name="Manako K."/>
            <person name="Bowen J."/>
            <person name="Foster T.M."/>
            <person name="Erridge Z.A."/>
            <person name="Tiffin H."/>
            <person name="Waite C.N."/>
            <person name="Davies K.M."/>
            <person name="Grierson E.P."/>
            <person name="Laing W.A."/>
            <person name="Kirk R."/>
            <person name="Chen X."/>
            <person name="Wood M."/>
            <person name="Montefiori M."/>
            <person name="Brummell D.A."/>
            <person name="Schwinn K.E."/>
            <person name="Catanach A."/>
            <person name="Fullerton C."/>
            <person name="Li D."/>
            <person name="Meiyalaghan S."/>
            <person name="Nieuwenhuizen N."/>
            <person name="Read N."/>
            <person name="Prakash R."/>
            <person name="Hunter D."/>
            <person name="Zhang H."/>
            <person name="McKenzie M."/>
            <person name="Knabel M."/>
            <person name="Harris A."/>
            <person name="Allan A.C."/>
            <person name="Gleave A."/>
            <person name="Chen A."/>
            <person name="Janssen B.J."/>
            <person name="Plunkett B."/>
            <person name="Ampomah-Dwamena C."/>
            <person name="Voogd C."/>
            <person name="Leif D."/>
            <person name="Lafferty D."/>
            <person name="Souleyre E.J.F."/>
            <person name="Varkonyi-Gasic E."/>
            <person name="Gambi F."/>
            <person name="Hanley J."/>
            <person name="Yao J.L."/>
            <person name="Cheung J."/>
            <person name="David K.M."/>
            <person name="Warren B."/>
            <person name="Marsh K."/>
            <person name="Snowden K.C."/>
            <person name="Lin-Wang K."/>
            <person name="Brian L."/>
            <person name="Martinez-Sanchez M."/>
            <person name="Wang M."/>
            <person name="Ileperuma N."/>
            <person name="Macnee N."/>
            <person name="Campin R."/>
            <person name="McAtee P."/>
            <person name="Drummond R.S.M."/>
            <person name="Espley R.V."/>
            <person name="Ireland H.S."/>
            <person name="Wu R."/>
            <person name="Atkinson R.G."/>
            <person name="Karunairetnam S."/>
            <person name="Bulley S."/>
            <person name="Chunkath S."/>
            <person name="Hanley Z."/>
            <person name="Storey R."/>
            <person name="Thrimawithana A.H."/>
            <person name="Thomson S."/>
            <person name="David C."/>
            <person name="Testolin R."/>
            <person name="Huang H."/>
            <person name="Hellens R.P."/>
            <person name="Schaffer R.J."/>
        </authorList>
    </citation>
    <scope>NUCLEOTIDE SEQUENCE [LARGE SCALE GENOMIC DNA]</scope>
    <source>
        <strain evidence="9">cv. Red5</strain>
    </source>
</reference>
<dbReference type="STRING" id="1590841.A0A2R6Q5K5"/>
<dbReference type="Gene3D" id="1.10.8.430">
    <property type="entry name" value="Helical domain of apoptotic protease-activating factors"/>
    <property type="match status" value="1"/>
</dbReference>
<protein>
    <submittedName>
        <fullName evidence="8">Disease resistance protein</fullName>
    </submittedName>
</protein>
<keyword evidence="2" id="KW-0433">Leucine-rich repeat</keyword>
<evidence type="ECO:0000256" key="1">
    <source>
        <dbReference type="ARBA" id="ARBA00008894"/>
    </source>
</evidence>
<sequence length="1321" mass="150338">MIKLENRLETIIRKVRRAEDRGDVVEAPVSHWLTEVDGMKGGFQELVGQRTAKQNMHCFVCSCPNIKWRYRLGKLAEEKTEAVKELTNRQFDGTAHRKSPPPELEFLSNENYMIFDSRTPILNEIMDALNDPKVNTIGVYGPGGVGKTRLVEEVRKQMCKNGTFKQAPLAAVSKNQNVKDIQSKLADELYLTLDAAQGNKITASNLMNKFTNGERYLVTLDDIWQEVNLKEIGIPITDGQTGCKVVLTSRNKDLLKKMKVDRSFPVAELSELEAWALFKEKVGDSADSPELSLLASKVCQKCKGLPVAINALGAALEGKPLHAWQNALDKLERCMFTNIEGIHPSVFASLRLTYDMLHSEDAKSCFLICCLFPEDAQIPIDDLMRHCVAGRWLAQTPRTLDEARNEVYTVVGTLKSCYLLSDGREENVVRIHDVIRDIGIKIARDEKVFMVDDGIRHWPETSDNGRPCTVISIRSGNINQLPDDLIYPQLHTLIFEYSKYLRLKVPDRFFSGMKKLTVLVFNGMCLLPLPPSLAKLKNLRMLCLNKCELRDIKVLGDLKTKLEVLSLRGSDIKALPPEIGQLTGLRLLDLRECNKLSVIPQGIISNLTNLEELYMPDSFNKWEASTDKKQDTSSNVSLDELRSLTDQLTTLHIHIPDVMLLPEKQLKFENLKRFQISVGSRFEDYEDFSGTSILKLVGIPLKDEFTSLMDKAEELYLQRLVGLKKVLFDLEYLLAKPKSVSFSNLSVLVIKSCGNLRYLFSPSCARGLLQLKRLVIKSSLIEKIVGFDGEEDEDELTVCFSKLKVMTLENLPQLISFYPQKDKTTSTERKFSPHTQSLFNEKVVFPALEELVIKELPQITQIFDKESLTEGSFRQLSKVDLLDCKLLANVFPSNMLSRLQNLQELYAYNCDNMEIIISMKGEEEYDEAEIKDNIILLPQLRTVKFEYLNNLKSFYSSTCEAQPLFNKQVIFPVLEKLHIAGLPNITEIWDVQLLSVQDKAESSEHEKLMNAKELVNDDIFVFSQLRELQIMDVENLKSFCVNSKISEAQPFFNPQVAFPSLTYLIIEDVPNITEIWDNQPLLDPQKNTESFYKLEDITITNCGNLVNVFPYYILQQLQINLKELWITSCPKVEVIVSKKANEKEAATEDIIVFQELWVLVLQGSKNLKSFCADTKLFFDKKVAFPSLTCLNIEGVPNITEIWDNQPLLDPQKNTESFYKLENIRITNCGNLVNVFPYYMLPQLQINLKELWITSCPKAEVIVSKKANEKEAATEDIIVFQELSSLILQGSKNLKSFCADTKLFFDNKVAFPSLKYLTIEDV</sequence>
<dbReference type="GO" id="GO:0006952">
    <property type="term" value="P:defense response"/>
    <property type="evidence" value="ECO:0007669"/>
    <property type="project" value="UniProtKB-KW"/>
</dbReference>
<dbReference type="InterPro" id="IPR032675">
    <property type="entry name" value="LRR_dom_sf"/>
</dbReference>
<keyword evidence="4" id="KW-0611">Plant defense</keyword>
<dbReference type="OMA" id="ELWITSC"/>
<dbReference type="GO" id="GO:0005524">
    <property type="term" value="F:ATP binding"/>
    <property type="evidence" value="ECO:0007669"/>
    <property type="project" value="UniProtKB-KW"/>
</dbReference>
<dbReference type="InterPro" id="IPR002182">
    <property type="entry name" value="NB-ARC"/>
</dbReference>
<dbReference type="PANTHER" id="PTHR33463">
    <property type="entry name" value="NB-ARC DOMAIN-CONTAINING PROTEIN-RELATED"/>
    <property type="match status" value="1"/>
</dbReference>
<evidence type="ECO:0000256" key="5">
    <source>
        <dbReference type="ARBA" id="ARBA00022840"/>
    </source>
</evidence>
<comment type="caution">
    <text evidence="8">The sequence shown here is derived from an EMBL/GenBank/DDBJ whole genome shotgun (WGS) entry which is preliminary data.</text>
</comment>
<dbReference type="Gene3D" id="3.40.50.300">
    <property type="entry name" value="P-loop containing nucleotide triphosphate hydrolases"/>
    <property type="match status" value="1"/>
</dbReference>
<keyword evidence="5" id="KW-0547">Nucleotide-binding</keyword>
<gene>
    <name evidence="8" type="ORF">CEY00_Acc33004</name>
</gene>
<dbReference type="InParanoid" id="A0A2R6Q5K5"/>
<name>A0A2R6Q5K5_ACTCC</name>
<dbReference type="InterPro" id="IPR050905">
    <property type="entry name" value="Plant_NBS-LRR"/>
</dbReference>
<proteinExistence type="inferred from homology"/>
<dbReference type="Gene3D" id="1.10.10.10">
    <property type="entry name" value="Winged helix-like DNA-binding domain superfamily/Winged helix DNA-binding domain"/>
    <property type="match status" value="1"/>
</dbReference>
<dbReference type="InterPro" id="IPR027417">
    <property type="entry name" value="P-loop_NTPase"/>
</dbReference>
<dbReference type="Gene3D" id="3.80.10.10">
    <property type="entry name" value="Ribonuclease Inhibitor"/>
    <property type="match status" value="2"/>
</dbReference>
<feature type="domain" description="NB-ARC" evidence="6">
    <location>
        <begin position="122"/>
        <end position="285"/>
    </location>
</feature>
<dbReference type="Pfam" id="PF23247">
    <property type="entry name" value="LRR_RPS2"/>
    <property type="match status" value="4"/>
</dbReference>
<accession>A0A2R6Q5K5</accession>
<dbReference type="InterPro" id="IPR036388">
    <property type="entry name" value="WH-like_DNA-bd_sf"/>
</dbReference>
<dbReference type="GO" id="GO:0043531">
    <property type="term" value="F:ADP binding"/>
    <property type="evidence" value="ECO:0007669"/>
    <property type="project" value="InterPro"/>
</dbReference>
<dbReference type="PANTHER" id="PTHR33463:SF136">
    <property type="entry name" value="NB-ARC DOMAIN-CONTAINING PROTEIN"/>
    <property type="match status" value="1"/>
</dbReference>
<keyword evidence="9" id="KW-1185">Reference proteome</keyword>
<evidence type="ECO:0000313" key="9">
    <source>
        <dbReference type="Proteomes" id="UP000241394"/>
    </source>
</evidence>
<evidence type="ECO:0000259" key="7">
    <source>
        <dbReference type="Pfam" id="PF23247"/>
    </source>
</evidence>
<feature type="non-terminal residue" evidence="8">
    <location>
        <position position="1321"/>
    </location>
</feature>
<dbReference type="SUPFAM" id="SSF52047">
    <property type="entry name" value="RNI-like"/>
    <property type="match status" value="1"/>
</dbReference>
<reference evidence="8 9" key="1">
    <citation type="submission" date="2017-07" db="EMBL/GenBank/DDBJ databases">
        <title>An improved, manually edited Actinidia chinensis var. chinensis (kiwifruit) genome highlights the challenges associated with draft genomes and gene prediction in plants.</title>
        <authorList>
            <person name="Pilkington S."/>
            <person name="Crowhurst R."/>
            <person name="Hilario E."/>
            <person name="Nardozza S."/>
            <person name="Fraser L."/>
            <person name="Peng Y."/>
            <person name="Gunaseelan K."/>
            <person name="Simpson R."/>
            <person name="Tahir J."/>
            <person name="Deroles S."/>
            <person name="Templeton K."/>
            <person name="Luo Z."/>
            <person name="Davy M."/>
            <person name="Cheng C."/>
            <person name="Mcneilage M."/>
            <person name="Scaglione D."/>
            <person name="Liu Y."/>
            <person name="Zhang Q."/>
            <person name="Datson P."/>
            <person name="De Silva N."/>
            <person name="Gardiner S."/>
            <person name="Bassett H."/>
            <person name="Chagne D."/>
            <person name="Mccallum J."/>
            <person name="Dzierzon H."/>
            <person name="Deng C."/>
            <person name="Wang Y.-Y."/>
            <person name="Barron N."/>
            <person name="Manako K."/>
            <person name="Bowen J."/>
            <person name="Foster T."/>
            <person name="Erridge Z."/>
            <person name="Tiffin H."/>
            <person name="Waite C."/>
            <person name="Davies K."/>
            <person name="Grierson E."/>
            <person name="Laing W."/>
            <person name="Kirk R."/>
            <person name="Chen X."/>
            <person name="Wood M."/>
            <person name="Montefiori M."/>
            <person name="Brummell D."/>
            <person name="Schwinn K."/>
            <person name="Catanach A."/>
            <person name="Fullerton C."/>
            <person name="Li D."/>
            <person name="Meiyalaghan S."/>
            <person name="Nieuwenhuizen N."/>
            <person name="Read N."/>
            <person name="Prakash R."/>
            <person name="Hunter D."/>
            <person name="Zhang H."/>
            <person name="Mckenzie M."/>
            <person name="Knabel M."/>
            <person name="Harris A."/>
            <person name="Allan A."/>
            <person name="Chen A."/>
            <person name="Janssen B."/>
            <person name="Plunkett B."/>
            <person name="Dwamena C."/>
            <person name="Voogd C."/>
            <person name="Leif D."/>
            <person name="Lafferty D."/>
            <person name="Souleyre E."/>
            <person name="Varkonyi-Gasic E."/>
            <person name="Gambi F."/>
            <person name="Hanley J."/>
            <person name="Yao J.-L."/>
            <person name="Cheung J."/>
            <person name="David K."/>
            <person name="Warren B."/>
            <person name="Marsh K."/>
            <person name="Snowden K."/>
            <person name="Lin-Wang K."/>
            <person name="Brian L."/>
            <person name="Martinez-Sanchez M."/>
            <person name="Wang M."/>
            <person name="Ileperuma N."/>
            <person name="Macnee N."/>
            <person name="Campin R."/>
            <person name="Mcatee P."/>
            <person name="Drummond R."/>
            <person name="Espley R."/>
            <person name="Ireland H."/>
            <person name="Wu R."/>
            <person name="Atkinson R."/>
            <person name="Karunairetnam S."/>
            <person name="Bulley S."/>
            <person name="Chunkath S."/>
            <person name="Hanley Z."/>
            <person name="Storey R."/>
            <person name="Thrimawithana A."/>
            <person name="Thomson S."/>
            <person name="David C."/>
            <person name="Testolin R."/>
        </authorList>
    </citation>
    <scope>NUCLEOTIDE SEQUENCE [LARGE SCALE GENOMIC DNA]</scope>
    <source>
        <strain evidence="9">cv. Red5</strain>
        <tissue evidence="8">Young leaf</tissue>
    </source>
</reference>
<dbReference type="FunFam" id="3.40.50.300:FF:001091">
    <property type="entry name" value="Probable disease resistance protein At1g61300"/>
    <property type="match status" value="1"/>
</dbReference>
<evidence type="ECO:0000259" key="6">
    <source>
        <dbReference type="Pfam" id="PF00931"/>
    </source>
</evidence>
<dbReference type="SUPFAM" id="SSF52540">
    <property type="entry name" value="P-loop containing nucleoside triphosphate hydrolases"/>
    <property type="match status" value="1"/>
</dbReference>
<dbReference type="Pfam" id="PF00931">
    <property type="entry name" value="NB-ARC"/>
    <property type="match status" value="1"/>
</dbReference>
<evidence type="ECO:0000256" key="3">
    <source>
        <dbReference type="ARBA" id="ARBA00022737"/>
    </source>
</evidence>